<proteinExistence type="predicted"/>
<name>A0A8S2YZC6_9BILA</name>
<evidence type="ECO:0000313" key="3">
    <source>
        <dbReference type="Proteomes" id="UP000681967"/>
    </source>
</evidence>
<comment type="caution">
    <text evidence="2">The sequence shown here is derived from an EMBL/GenBank/DDBJ whole genome shotgun (WGS) entry which is preliminary data.</text>
</comment>
<protein>
    <submittedName>
        <fullName evidence="2">Uncharacterized protein</fullName>
    </submittedName>
</protein>
<evidence type="ECO:0000256" key="1">
    <source>
        <dbReference type="SAM" id="MobiDB-lite"/>
    </source>
</evidence>
<reference evidence="2" key="1">
    <citation type="submission" date="2021-02" db="EMBL/GenBank/DDBJ databases">
        <authorList>
            <person name="Nowell W R."/>
        </authorList>
    </citation>
    <scope>NUCLEOTIDE SEQUENCE</scope>
</reference>
<evidence type="ECO:0000313" key="2">
    <source>
        <dbReference type="EMBL" id="CAF4577045.1"/>
    </source>
</evidence>
<accession>A0A8S2YZC6</accession>
<dbReference type="EMBL" id="CAJOBH010093502">
    <property type="protein sequence ID" value="CAF4577045.1"/>
    <property type="molecule type" value="Genomic_DNA"/>
</dbReference>
<feature type="non-terminal residue" evidence="2">
    <location>
        <position position="58"/>
    </location>
</feature>
<sequence length="58" mass="6552">SRFSPHRSSSFRTAREEWQYRRQHGFQRRHGFFTTTEENPASGTTNGTSAQTSSSTGG</sequence>
<feature type="compositionally biased region" description="Basic residues" evidence="1">
    <location>
        <begin position="22"/>
        <end position="31"/>
    </location>
</feature>
<dbReference type="Proteomes" id="UP000681967">
    <property type="component" value="Unassembled WGS sequence"/>
</dbReference>
<dbReference type="AlphaFoldDB" id="A0A8S2YZC6"/>
<feature type="region of interest" description="Disordered" evidence="1">
    <location>
        <begin position="22"/>
        <end position="58"/>
    </location>
</feature>
<gene>
    <name evidence="2" type="ORF">BYL167_LOCUS39162</name>
</gene>
<organism evidence="2 3">
    <name type="scientific">Rotaria magnacalcarata</name>
    <dbReference type="NCBI Taxonomy" id="392030"/>
    <lineage>
        <taxon>Eukaryota</taxon>
        <taxon>Metazoa</taxon>
        <taxon>Spiralia</taxon>
        <taxon>Gnathifera</taxon>
        <taxon>Rotifera</taxon>
        <taxon>Eurotatoria</taxon>
        <taxon>Bdelloidea</taxon>
        <taxon>Philodinida</taxon>
        <taxon>Philodinidae</taxon>
        <taxon>Rotaria</taxon>
    </lineage>
</organism>
<feature type="non-terminal residue" evidence="2">
    <location>
        <position position="1"/>
    </location>
</feature>
<feature type="compositionally biased region" description="Low complexity" evidence="1">
    <location>
        <begin position="42"/>
        <end position="58"/>
    </location>
</feature>